<evidence type="ECO:0000313" key="2">
    <source>
        <dbReference type="Proteomes" id="UP000828251"/>
    </source>
</evidence>
<accession>A0A9D3UT15</accession>
<reference evidence="1 2" key="1">
    <citation type="journal article" date="2021" name="Plant Biotechnol. J.">
        <title>Multi-omics assisted identification of the key and species-specific regulatory components of drought-tolerant mechanisms in Gossypium stocksii.</title>
        <authorList>
            <person name="Yu D."/>
            <person name="Ke L."/>
            <person name="Zhang D."/>
            <person name="Wu Y."/>
            <person name="Sun Y."/>
            <person name="Mei J."/>
            <person name="Sun J."/>
            <person name="Sun Y."/>
        </authorList>
    </citation>
    <scope>NUCLEOTIDE SEQUENCE [LARGE SCALE GENOMIC DNA]</scope>
    <source>
        <strain evidence="2">cv. E1</strain>
        <tissue evidence="1">Leaf</tissue>
    </source>
</reference>
<gene>
    <name evidence="1" type="ORF">J1N35_034680</name>
</gene>
<evidence type="ECO:0008006" key="3">
    <source>
        <dbReference type="Google" id="ProtNLM"/>
    </source>
</evidence>
<organism evidence="1 2">
    <name type="scientific">Gossypium stocksii</name>
    <dbReference type="NCBI Taxonomy" id="47602"/>
    <lineage>
        <taxon>Eukaryota</taxon>
        <taxon>Viridiplantae</taxon>
        <taxon>Streptophyta</taxon>
        <taxon>Embryophyta</taxon>
        <taxon>Tracheophyta</taxon>
        <taxon>Spermatophyta</taxon>
        <taxon>Magnoliopsida</taxon>
        <taxon>eudicotyledons</taxon>
        <taxon>Gunneridae</taxon>
        <taxon>Pentapetalae</taxon>
        <taxon>rosids</taxon>
        <taxon>malvids</taxon>
        <taxon>Malvales</taxon>
        <taxon>Malvaceae</taxon>
        <taxon>Malvoideae</taxon>
        <taxon>Gossypium</taxon>
    </lineage>
</organism>
<name>A0A9D3UT15_9ROSI</name>
<dbReference type="EMBL" id="JAIQCV010000010">
    <property type="protein sequence ID" value="KAH1056615.1"/>
    <property type="molecule type" value="Genomic_DNA"/>
</dbReference>
<protein>
    <recommendedName>
        <fullName evidence="3">DUF4283 domain-containing protein</fullName>
    </recommendedName>
</protein>
<sequence>MRKIYRKGENWKKWSMTMGPEEPLDLDDPVVNDKGMKVDSINVRTDDDEYLHAVSGRPWTIFGQYLTVWLWMPPFSMDQDFLNNLMI</sequence>
<dbReference type="OrthoDB" id="10419530at2759"/>
<comment type="caution">
    <text evidence="1">The sequence shown here is derived from an EMBL/GenBank/DDBJ whole genome shotgun (WGS) entry which is preliminary data.</text>
</comment>
<keyword evidence="2" id="KW-1185">Reference proteome</keyword>
<dbReference type="AlphaFoldDB" id="A0A9D3UT15"/>
<dbReference type="Proteomes" id="UP000828251">
    <property type="component" value="Unassembled WGS sequence"/>
</dbReference>
<evidence type="ECO:0000313" key="1">
    <source>
        <dbReference type="EMBL" id="KAH1056615.1"/>
    </source>
</evidence>
<proteinExistence type="predicted"/>